<dbReference type="InterPro" id="IPR029063">
    <property type="entry name" value="SAM-dependent_MTases_sf"/>
</dbReference>
<dbReference type="EMBL" id="CP000513">
    <property type="protein sequence ID" value="ABQ13112.1"/>
    <property type="molecule type" value="Genomic_DNA"/>
</dbReference>
<dbReference type="Pfam" id="PF01555">
    <property type="entry name" value="N6_N4_Mtase"/>
    <property type="match status" value="1"/>
</dbReference>
<dbReference type="Proteomes" id="UP000000248">
    <property type="component" value="Chromosome"/>
</dbReference>
<keyword evidence="5" id="KW-1185">Reference proteome</keyword>
<sequence length="187" mass="21821">MIFTDPPFDMGAGKLHKILSNYQFEHLVLIASMRQVLELYPKLDMDFCFDLVANRSKPKESRSYAMPHYLHNNIFYFKKHGVKSAFDRRLVARADQYSDTKTHYYPTFFDAPKRDIVYRYQKNQQMIDDIIGAFNVSTVCDMFAGSGTTGLACVKHEKDCTLIEAETEPFNIMKQQLDFLQVKYEVL</sequence>
<dbReference type="SUPFAM" id="SSF53335">
    <property type="entry name" value="S-adenosyl-L-methionine-dependent methyltransferases"/>
    <property type="match status" value="1"/>
</dbReference>
<dbReference type="KEGG" id="dno:DNO_0762"/>
<dbReference type="InterPro" id="IPR002941">
    <property type="entry name" value="DNA_methylase_N4/N6"/>
</dbReference>
<evidence type="ECO:0000313" key="5">
    <source>
        <dbReference type="Proteomes" id="UP000000248"/>
    </source>
</evidence>
<accession>A5EUY2</accession>
<protein>
    <recommendedName>
        <fullName evidence="3">DNA methylase N-4/N-6 domain-containing protein</fullName>
    </recommendedName>
</protein>
<organism evidence="4 5">
    <name type="scientific">Dichelobacter nodosus (strain VCS1703A)</name>
    <dbReference type="NCBI Taxonomy" id="246195"/>
    <lineage>
        <taxon>Bacteria</taxon>
        <taxon>Pseudomonadati</taxon>
        <taxon>Pseudomonadota</taxon>
        <taxon>Gammaproteobacteria</taxon>
        <taxon>Cardiobacteriales</taxon>
        <taxon>Cardiobacteriaceae</taxon>
        <taxon>Dichelobacter</taxon>
    </lineage>
</organism>
<dbReference type="AlphaFoldDB" id="A5EUY2"/>
<proteinExistence type="predicted"/>
<evidence type="ECO:0000259" key="3">
    <source>
        <dbReference type="Pfam" id="PF01555"/>
    </source>
</evidence>
<evidence type="ECO:0000256" key="2">
    <source>
        <dbReference type="ARBA" id="ARBA00022679"/>
    </source>
</evidence>
<feature type="domain" description="DNA methylase N-4/N-6" evidence="3">
    <location>
        <begin position="66"/>
        <end position="174"/>
    </location>
</feature>
<evidence type="ECO:0000256" key="1">
    <source>
        <dbReference type="ARBA" id="ARBA00022603"/>
    </source>
</evidence>
<dbReference type="GO" id="GO:0003677">
    <property type="term" value="F:DNA binding"/>
    <property type="evidence" value="ECO:0007669"/>
    <property type="project" value="InterPro"/>
</dbReference>
<dbReference type="GO" id="GO:0032259">
    <property type="term" value="P:methylation"/>
    <property type="evidence" value="ECO:0007669"/>
    <property type="project" value="UniProtKB-KW"/>
</dbReference>
<evidence type="ECO:0000313" key="4">
    <source>
        <dbReference type="EMBL" id="ABQ13112.1"/>
    </source>
</evidence>
<keyword evidence="2" id="KW-0808">Transferase</keyword>
<dbReference type="STRING" id="246195.DNO_0762"/>
<keyword evidence="1" id="KW-0489">Methyltransferase</keyword>
<name>A5EUY2_DICNV</name>
<dbReference type="eggNOG" id="COG0863">
    <property type="taxonomic scope" value="Bacteria"/>
</dbReference>
<reference evidence="4 5" key="1">
    <citation type="journal article" date="2007" name="Nat. Biotechnol.">
        <title>Genome sequence and identification of candidate vaccine antigens from the animal pathogen Dichelobacter nodosus.</title>
        <authorList>
            <person name="Myers G.S."/>
            <person name="Parker D."/>
            <person name="Al-Hasani K."/>
            <person name="Kennan R.M."/>
            <person name="Seemann T."/>
            <person name="Ren Q."/>
            <person name="Badger J.H."/>
            <person name="Selengut J.D."/>
            <person name="Deboy R.T."/>
            <person name="Tettelin H."/>
            <person name="Boyce J.D."/>
            <person name="McCarl V.P."/>
            <person name="Han X."/>
            <person name="Nelson W.C."/>
            <person name="Madupu R."/>
            <person name="Mohamoud Y."/>
            <person name="Holley T."/>
            <person name="Fedorova N."/>
            <person name="Khouri H."/>
            <person name="Bottomley S.P."/>
            <person name="Whittington R.J."/>
            <person name="Adler B."/>
            <person name="Songer J.G."/>
            <person name="Rood J.I."/>
            <person name="Paulsen I.T."/>
        </authorList>
    </citation>
    <scope>NUCLEOTIDE SEQUENCE [LARGE SCALE GENOMIC DNA]</scope>
    <source>
        <strain evidence="4 5">VCS1703A</strain>
    </source>
</reference>
<gene>
    <name evidence="4" type="ordered locus">DNO_0762</name>
</gene>
<dbReference type="HOGENOM" id="CLU_1445539_0_0_6"/>
<dbReference type="GO" id="GO:0008170">
    <property type="term" value="F:N-methyltransferase activity"/>
    <property type="evidence" value="ECO:0007669"/>
    <property type="project" value="InterPro"/>
</dbReference>
<dbReference type="Gene3D" id="3.40.50.150">
    <property type="entry name" value="Vaccinia Virus protein VP39"/>
    <property type="match status" value="1"/>
</dbReference>